<protein>
    <submittedName>
        <fullName evidence="1">Uncharacterized protein</fullName>
    </submittedName>
</protein>
<dbReference type="AlphaFoldDB" id="B8ICQ5"/>
<dbReference type="EMBL" id="CP001349">
    <property type="protein sequence ID" value="ACL57466.1"/>
    <property type="molecule type" value="Genomic_DNA"/>
</dbReference>
<dbReference type="KEGG" id="mno:Mnod_2496"/>
<dbReference type="RefSeq" id="WP_015929146.1">
    <property type="nucleotide sequence ID" value="NC_011894.1"/>
</dbReference>
<proteinExistence type="predicted"/>
<name>B8ICQ5_METNO</name>
<evidence type="ECO:0000313" key="1">
    <source>
        <dbReference type="EMBL" id="ACL57466.1"/>
    </source>
</evidence>
<dbReference type="HOGENOM" id="CLU_2343485_0_0_5"/>
<dbReference type="Proteomes" id="UP000008207">
    <property type="component" value="Chromosome"/>
</dbReference>
<reference evidence="1 2" key="1">
    <citation type="submission" date="2009-01" db="EMBL/GenBank/DDBJ databases">
        <title>Complete sequence of chromosome of Methylobacterium nodulans ORS 2060.</title>
        <authorList>
            <consortium name="US DOE Joint Genome Institute"/>
            <person name="Lucas S."/>
            <person name="Copeland A."/>
            <person name="Lapidus A."/>
            <person name="Glavina del Rio T."/>
            <person name="Dalin E."/>
            <person name="Tice H."/>
            <person name="Bruce D."/>
            <person name="Goodwin L."/>
            <person name="Pitluck S."/>
            <person name="Sims D."/>
            <person name="Brettin T."/>
            <person name="Detter J.C."/>
            <person name="Han C."/>
            <person name="Larimer F."/>
            <person name="Land M."/>
            <person name="Hauser L."/>
            <person name="Kyrpides N."/>
            <person name="Ivanova N."/>
            <person name="Marx C.J."/>
            <person name="Richardson P."/>
        </authorList>
    </citation>
    <scope>NUCLEOTIDE SEQUENCE [LARGE SCALE GENOMIC DNA]</scope>
    <source>
        <strain evidence="2">LMG 21967 / CNCM I-2342 / ORS 2060</strain>
    </source>
</reference>
<keyword evidence="2" id="KW-1185">Reference proteome</keyword>
<sequence>MTRDELEDRVAVLERLVLSLIQHMGKDGMLTDDLRSEIVDSLIEGATGNKGEEFHADLLRQAIEGGSSVSAGEGVAALQRRWRRQADAYGGKVPEID</sequence>
<organism evidence="1 2">
    <name type="scientific">Methylobacterium nodulans (strain LMG 21967 / CNCM I-2342 / ORS 2060)</name>
    <dbReference type="NCBI Taxonomy" id="460265"/>
    <lineage>
        <taxon>Bacteria</taxon>
        <taxon>Pseudomonadati</taxon>
        <taxon>Pseudomonadota</taxon>
        <taxon>Alphaproteobacteria</taxon>
        <taxon>Hyphomicrobiales</taxon>
        <taxon>Methylobacteriaceae</taxon>
        <taxon>Methylobacterium</taxon>
    </lineage>
</organism>
<accession>B8ICQ5</accession>
<evidence type="ECO:0000313" key="2">
    <source>
        <dbReference type="Proteomes" id="UP000008207"/>
    </source>
</evidence>
<dbReference type="STRING" id="460265.Mnod_2496"/>
<gene>
    <name evidence="1" type="ordered locus">Mnod_2496</name>
</gene>